<feature type="domain" description="Antitoxin Xre/MbcA/ParS-like toxin-binding" evidence="1">
    <location>
        <begin position="94"/>
        <end position="144"/>
    </location>
</feature>
<keyword evidence="4" id="KW-1185">Reference proteome</keyword>
<dbReference type="Pfam" id="PF09722">
    <property type="entry name" value="Xre_MbcA_ParS_C"/>
    <property type="match status" value="1"/>
</dbReference>
<dbReference type="Pfam" id="PF20432">
    <property type="entry name" value="Xre-like-HTH"/>
    <property type="match status" value="1"/>
</dbReference>
<organism evidence="3 4">
    <name type="scientific">Buttiauxella agrestis ATCC 33320</name>
    <dbReference type="NCBI Taxonomy" id="1006004"/>
    <lineage>
        <taxon>Bacteria</taxon>
        <taxon>Pseudomonadati</taxon>
        <taxon>Pseudomonadota</taxon>
        <taxon>Gammaproteobacteria</taxon>
        <taxon>Enterobacterales</taxon>
        <taxon>Enterobacteriaceae</taxon>
        <taxon>Buttiauxella</taxon>
    </lineage>
</organism>
<dbReference type="NCBIfam" id="TIGR02293">
    <property type="entry name" value="TAS_TIGR02293"/>
    <property type="match status" value="1"/>
</dbReference>
<name>A0A085FYW6_9ENTR</name>
<proteinExistence type="predicted"/>
<evidence type="ECO:0000259" key="1">
    <source>
        <dbReference type="Pfam" id="PF09722"/>
    </source>
</evidence>
<evidence type="ECO:0000313" key="3">
    <source>
        <dbReference type="EMBL" id="KFC76661.1"/>
    </source>
</evidence>
<dbReference type="InterPro" id="IPR011979">
    <property type="entry name" value="Antitox_Xre"/>
</dbReference>
<dbReference type="OrthoDB" id="8595277at2"/>
<dbReference type="GO" id="GO:0003677">
    <property type="term" value="F:DNA binding"/>
    <property type="evidence" value="ECO:0007669"/>
    <property type="project" value="InterPro"/>
</dbReference>
<dbReference type="RefSeq" id="WP_034500249.1">
    <property type="nucleotide sequence ID" value="NZ_JMPI01000077.1"/>
</dbReference>
<evidence type="ECO:0000259" key="2">
    <source>
        <dbReference type="Pfam" id="PF20432"/>
    </source>
</evidence>
<dbReference type="InterPro" id="IPR024467">
    <property type="entry name" value="Xre/MbcA/ParS-like_toxin-bd"/>
</dbReference>
<feature type="domain" description="Antitoxin Xre-like helix-turn-helix" evidence="2">
    <location>
        <begin position="30"/>
        <end position="89"/>
    </location>
</feature>
<protein>
    <submittedName>
        <fullName evidence="3">Uncharacterized protein</fullName>
    </submittedName>
</protein>
<dbReference type="Proteomes" id="UP000028653">
    <property type="component" value="Unassembled WGS sequence"/>
</dbReference>
<reference evidence="3 4" key="1">
    <citation type="submission" date="2014-05" db="EMBL/GenBank/DDBJ databases">
        <title>ATOL: Assembling a taxonomically balanced genome-scale reconstruction of the evolutionary history of the Enterobacteriaceae.</title>
        <authorList>
            <person name="Plunkett G.III."/>
            <person name="Neeno-Eckwall E.C."/>
            <person name="Glasner J.D."/>
            <person name="Perna N.T."/>
        </authorList>
    </citation>
    <scope>NUCLEOTIDE SEQUENCE [LARGE SCALE GENOMIC DNA]</scope>
    <source>
        <strain evidence="3 4">ATCC 33320</strain>
    </source>
</reference>
<dbReference type="STRING" id="1006004.GBAG_4381"/>
<dbReference type="eggNOG" id="COG5642">
    <property type="taxonomic scope" value="Bacteria"/>
</dbReference>
<dbReference type="AlphaFoldDB" id="A0A085FYW6"/>
<evidence type="ECO:0000313" key="4">
    <source>
        <dbReference type="Proteomes" id="UP000028653"/>
    </source>
</evidence>
<dbReference type="EMBL" id="JMPI01000077">
    <property type="protein sequence ID" value="KFC76661.1"/>
    <property type="molecule type" value="Genomic_DNA"/>
</dbReference>
<comment type="caution">
    <text evidence="3">The sequence shown here is derived from an EMBL/GenBank/DDBJ whole genome shotgun (WGS) entry which is preliminary data.</text>
</comment>
<sequence>MKVFTPTTSAHSPDNLWKHVGLNVSDSLMLVDEIDKGLEGEVASRIVSWAHITQADLRRMTGIPGTTFNRNSKTRFSPAQSERLVRFIRVLDKAVDLFEGDKAAAQQWLNEPSRALGWKKPADLLASESGAWEVMKLITRLEHGVYS</sequence>
<gene>
    <name evidence="3" type="ORF">GBAG_4381</name>
</gene>
<dbReference type="InterPro" id="IPR046847">
    <property type="entry name" value="Xre-like_HTH"/>
</dbReference>
<accession>A0A085FYW6</accession>